<gene>
    <name evidence="1" type="ORF">E5K04_05105</name>
</gene>
<dbReference type="RefSeq" id="WP_136551809.1">
    <property type="nucleotide sequence ID" value="NZ_STGJ01000003.1"/>
</dbReference>
<protein>
    <submittedName>
        <fullName evidence="1">Roadblock/LC7 domain-containing protein</fullName>
    </submittedName>
</protein>
<dbReference type="AlphaFoldDB" id="A0A4T0V1D6"/>
<name>A0A4T0V1D6_9NEIS</name>
<dbReference type="Proteomes" id="UP000308891">
    <property type="component" value="Unassembled WGS sequence"/>
</dbReference>
<evidence type="ECO:0000313" key="1">
    <source>
        <dbReference type="EMBL" id="TIC85360.1"/>
    </source>
</evidence>
<reference evidence="1 2" key="1">
    <citation type="submission" date="2019-04" db="EMBL/GenBank/DDBJ databases">
        <title>Crenobacter sp. nov.</title>
        <authorList>
            <person name="Shi S."/>
        </authorList>
    </citation>
    <scope>NUCLEOTIDE SEQUENCE [LARGE SCALE GENOMIC DNA]</scope>
    <source>
        <strain evidence="1 2">GY 70310</strain>
    </source>
</reference>
<dbReference type="SUPFAM" id="SSF103196">
    <property type="entry name" value="Roadblock/LC7 domain"/>
    <property type="match status" value="1"/>
</dbReference>
<keyword evidence="2" id="KW-1185">Reference proteome</keyword>
<evidence type="ECO:0000313" key="2">
    <source>
        <dbReference type="Proteomes" id="UP000308891"/>
    </source>
</evidence>
<comment type="caution">
    <text evidence="1">The sequence shown here is derived from an EMBL/GenBank/DDBJ whole genome shotgun (WGS) entry which is preliminary data.</text>
</comment>
<accession>A0A4T0V1D6</accession>
<organism evidence="1 2">
    <name type="scientific">Crenobacter intestini</name>
    <dbReference type="NCBI Taxonomy" id="2563443"/>
    <lineage>
        <taxon>Bacteria</taxon>
        <taxon>Pseudomonadati</taxon>
        <taxon>Pseudomonadota</taxon>
        <taxon>Betaproteobacteria</taxon>
        <taxon>Neisseriales</taxon>
        <taxon>Neisseriaceae</taxon>
        <taxon>Crenobacter</taxon>
    </lineage>
</organism>
<proteinExistence type="predicted"/>
<dbReference type="EMBL" id="STGJ01000003">
    <property type="protein sequence ID" value="TIC85360.1"/>
    <property type="molecule type" value="Genomic_DNA"/>
</dbReference>
<sequence>MNTTYQLCGPYYARATPGGAYYATTTPHRDPGRDLMMHILRDGARVPLDGATLAAWYPDEAPETLLERLYRLQKLEFVEALEGPPTPVEARLEALLPPWLAQLSANGRALLADDNGLCYANAGFAHETAEELSALCGDLITLTRRHSRLLHNNLQLASQAWALTSPGGDAELGFHPLLIGEQPFMLVIGGAPRLTSPRLVDLIEALCRRYA</sequence>
<dbReference type="OrthoDB" id="5295752at2"/>